<evidence type="ECO:0000259" key="1">
    <source>
        <dbReference type="Pfam" id="PF13840"/>
    </source>
</evidence>
<dbReference type="OrthoDB" id="5615858at2"/>
<dbReference type="SUPFAM" id="SSF55021">
    <property type="entry name" value="ACT-like"/>
    <property type="match status" value="2"/>
</dbReference>
<reference evidence="2 3" key="1">
    <citation type="journal article" date="2013" name="ISME J.">
        <title>A metabolic model for members of the genus Tetrasphaera involved in enhanced biological phosphorus removal.</title>
        <authorList>
            <person name="Kristiansen R."/>
            <person name="Nguyen H.T.T."/>
            <person name="Saunders A.M."/>
            <person name="Nielsen J.L."/>
            <person name="Wimmer R."/>
            <person name="Le V.Q."/>
            <person name="McIlroy S.J."/>
            <person name="Petrovski S."/>
            <person name="Seviour R.J."/>
            <person name="Calteau A."/>
            <person name="Nielsen K.L."/>
            <person name="Nielsen P.H."/>
        </authorList>
    </citation>
    <scope>NUCLEOTIDE SEQUENCE [LARGE SCALE GENOMIC DNA]</scope>
    <source>
        <strain evidence="2 3">T1-X7</strain>
    </source>
</reference>
<dbReference type="STRING" id="1194083.BN12_1250008"/>
<sequence>MPRHLLHHPEELAVVRLESGTEPDWEWRGGPYASMTASAHETSVVCLADRVPAGATSNGPYHGFEVAGPLAFDMYGVLHGLLEPLATRRIGILAMSTYDTDWILVPADRAEEAADALKRSGCLVTPPVLPGGSST</sequence>
<dbReference type="EMBL" id="CAJB01000030">
    <property type="protein sequence ID" value="CCH76420.1"/>
    <property type="molecule type" value="Genomic_DNA"/>
</dbReference>
<comment type="caution">
    <text evidence="2">The sequence shown here is derived from an EMBL/GenBank/DDBJ whole genome shotgun (WGS) entry which is preliminary data.</text>
</comment>
<proteinExistence type="predicted"/>
<dbReference type="Gene3D" id="3.30.2130.10">
    <property type="entry name" value="VC0802-like"/>
    <property type="match status" value="1"/>
</dbReference>
<organism evidence="2 3">
    <name type="scientific">Nostocoides japonicum T1-X7</name>
    <dbReference type="NCBI Taxonomy" id="1194083"/>
    <lineage>
        <taxon>Bacteria</taxon>
        <taxon>Bacillati</taxon>
        <taxon>Actinomycetota</taxon>
        <taxon>Actinomycetes</taxon>
        <taxon>Micrococcales</taxon>
        <taxon>Intrasporangiaceae</taxon>
        <taxon>Nostocoides</taxon>
    </lineage>
</organism>
<keyword evidence="3" id="KW-1185">Reference proteome</keyword>
<name>A0A077LWV1_9MICO</name>
<dbReference type="Proteomes" id="UP000035721">
    <property type="component" value="Unassembled WGS sequence"/>
</dbReference>
<gene>
    <name evidence="2" type="ORF">BN12_1250008</name>
</gene>
<dbReference type="InterPro" id="IPR045865">
    <property type="entry name" value="ACT-like_dom_sf"/>
</dbReference>
<feature type="domain" description="CASTOR ACT" evidence="1">
    <location>
        <begin position="65"/>
        <end position="118"/>
    </location>
</feature>
<evidence type="ECO:0000313" key="2">
    <source>
        <dbReference type="EMBL" id="CCH76420.1"/>
    </source>
</evidence>
<dbReference type="AlphaFoldDB" id="A0A077LWV1"/>
<dbReference type="InterPro" id="IPR027795">
    <property type="entry name" value="CASTOR_ACT_dom"/>
</dbReference>
<dbReference type="Pfam" id="PF13840">
    <property type="entry name" value="ACT_7"/>
    <property type="match status" value="1"/>
</dbReference>
<evidence type="ECO:0000313" key="3">
    <source>
        <dbReference type="Proteomes" id="UP000035721"/>
    </source>
</evidence>
<dbReference type="RefSeq" id="WP_048553187.1">
    <property type="nucleotide sequence ID" value="NZ_HF570958.1"/>
</dbReference>
<accession>A0A077LWV1</accession>
<protein>
    <recommendedName>
        <fullName evidence="1">CASTOR ACT domain-containing protein</fullName>
    </recommendedName>
</protein>